<feature type="compositionally biased region" description="Basic and acidic residues" evidence="1">
    <location>
        <begin position="226"/>
        <end position="242"/>
    </location>
</feature>
<dbReference type="EMBL" id="MU855966">
    <property type="protein sequence ID" value="KAK3898273.1"/>
    <property type="molecule type" value="Genomic_DNA"/>
</dbReference>
<evidence type="ECO:0000313" key="3">
    <source>
        <dbReference type="Proteomes" id="UP001303889"/>
    </source>
</evidence>
<feature type="region of interest" description="Disordered" evidence="1">
    <location>
        <begin position="166"/>
        <end position="242"/>
    </location>
</feature>
<accession>A0AAN6MDY4</accession>
<keyword evidence="3" id="KW-1185">Reference proteome</keyword>
<feature type="compositionally biased region" description="Gly residues" evidence="1">
    <location>
        <begin position="193"/>
        <end position="206"/>
    </location>
</feature>
<reference evidence="2" key="2">
    <citation type="submission" date="2023-05" db="EMBL/GenBank/DDBJ databases">
        <authorList>
            <consortium name="Lawrence Berkeley National Laboratory"/>
            <person name="Steindorff A."/>
            <person name="Hensen N."/>
            <person name="Bonometti L."/>
            <person name="Westerberg I."/>
            <person name="Brannstrom I.O."/>
            <person name="Guillou S."/>
            <person name="Cros-Aarteil S."/>
            <person name="Calhoun S."/>
            <person name="Haridas S."/>
            <person name="Kuo A."/>
            <person name="Mondo S."/>
            <person name="Pangilinan J."/>
            <person name="Riley R."/>
            <person name="Labutti K."/>
            <person name="Andreopoulos B."/>
            <person name="Lipzen A."/>
            <person name="Chen C."/>
            <person name="Yanf M."/>
            <person name="Daum C."/>
            <person name="Ng V."/>
            <person name="Clum A."/>
            <person name="Ohm R."/>
            <person name="Martin F."/>
            <person name="Silar P."/>
            <person name="Natvig D."/>
            <person name="Lalanne C."/>
            <person name="Gautier V."/>
            <person name="Ament-Velasquez S.L."/>
            <person name="Kruys A."/>
            <person name="Hutchinson M.I."/>
            <person name="Powell A.J."/>
            <person name="Barry K."/>
            <person name="Miller A.N."/>
            <person name="Grigoriev I.V."/>
            <person name="Debuchy R."/>
            <person name="Gladieux P."/>
            <person name="Thoren M.H."/>
            <person name="Johannesson H."/>
        </authorList>
    </citation>
    <scope>NUCLEOTIDE SEQUENCE</scope>
    <source>
        <strain evidence="2">CBS 103.79</strain>
    </source>
</reference>
<sequence length="242" mass="26034">MSALGRKLAKAHLEAHTGSSTSGGHHSDIENKDTASDDDDNPWATGVWEQARRDIEAGTFRSDENLLHPILLEEDGFLSTPEQLQQLAELASVPEVIETDRVNRNGVKIGSETVKVCGITWGAKMLMDKKVKVRLGLEMGLYVSFEGETLTPLLVRALATEGATGPEELAEGGQERGWQEELAAEQGRHEGGGQESGGRETGGQEGEGQVEMLVAGELTGRGLKGKGKEVETKDDGRQERCS</sequence>
<protein>
    <submittedName>
        <fullName evidence="2">Uncharacterized protein</fullName>
    </submittedName>
</protein>
<organism evidence="2 3">
    <name type="scientific">Staphylotrichum tortipilum</name>
    <dbReference type="NCBI Taxonomy" id="2831512"/>
    <lineage>
        <taxon>Eukaryota</taxon>
        <taxon>Fungi</taxon>
        <taxon>Dikarya</taxon>
        <taxon>Ascomycota</taxon>
        <taxon>Pezizomycotina</taxon>
        <taxon>Sordariomycetes</taxon>
        <taxon>Sordariomycetidae</taxon>
        <taxon>Sordariales</taxon>
        <taxon>Chaetomiaceae</taxon>
        <taxon>Staphylotrichum</taxon>
    </lineage>
</organism>
<feature type="region of interest" description="Disordered" evidence="1">
    <location>
        <begin position="1"/>
        <end position="44"/>
    </location>
</feature>
<dbReference type="Proteomes" id="UP001303889">
    <property type="component" value="Unassembled WGS sequence"/>
</dbReference>
<evidence type="ECO:0000256" key="1">
    <source>
        <dbReference type="SAM" id="MobiDB-lite"/>
    </source>
</evidence>
<evidence type="ECO:0000313" key="2">
    <source>
        <dbReference type="EMBL" id="KAK3898273.1"/>
    </source>
</evidence>
<comment type="caution">
    <text evidence="2">The sequence shown here is derived from an EMBL/GenBank/DDBJ whole genome shotgun (WGS) entry which is preliminary data.</text>
</comment>
<gene>
    <name evidence="2" type="ORF">C8A05DRAFT_38137</name>
</gene>
<reference evidence="2" key="1">
    <citation type="journal article" date="2023" name="Mol. Phylogenet. Evol.">
        <title>Genome-scale phylogeny and comparative genomics of the fungal order Sordariales.</title>
        <authorList>
            <person name="Hensen N."/>
            <person name="Bonometti L."/>
            <person name="Westerberg I."/>
            <person name="Brannstrom I.O."/>
            <person name="Guillou S."/>
            <person name="Cros-Aarteil S."/>
            <person name="Calhoun S."/>
            <person name="Haridas S."/>
            <person name="Kuo A."/>
            <person name="Mondo S."/>
            <person name="Pangilinan J."/>
            <person name="Riley R."/>
            <person name="LaButti K."/>
            <person name="Andreopoulos B."/>
            <person name="Lipzen A."/>
            <person name="Chen C."/>
            <person name="Yan M."/>
            <person name="Daum C."/>
            <person name="Ng V."/>
            <person name="Clum A."/>
            <person name="Steindorff A."/>
            <person name="Ohm R.A."/>
            <person name="Martin F."/>
            <person name="Silar P."/>
            <person name="Natvig D.O."/>
            <person name="Lalanne C."/>
            <person name="Gautier V."/>
            <person name="Ament-Velasquez S.L."/>
            <person name="Kruys A."/>
            <person name="Hutchinson M.I."/>
            <person name="Powell A.J."/>
            <person name="Barry K."/>
            <person name="Miller A.N."/>
            <person name="Grigoriev I.V."/>
            <person name="Debuchy R."/>
            <person name="Gladieux P."/>
            <person name="Hiltunen Thoren M."/>
            <person name="Johannesson H."/>
        </authorList>
    </citation>
    <scope>NUCLEOTIDE SEQUENCE</scope>
    <source>
        <strain evidence="2">CBS 103.79</strain>
    </source>
</reference>
<feature type="compositionally biased region" description="Basic and acidic residues" evidence="1">
    <location>
        <begin position="25"/>
        <end position="35"/>
    </location>
</feature>
<proteinExistence type="predicted"/>
<dbReference type="AlphaFoldDB" id="A0AAN6MDY4"/>
<name>A0AAN6MDY4_9PEZI</name>